<evidence type="ECO:0000313" key="3">
    <source>
        <dbReference type="Proteomes" id="UP001470230"/>
    </source>
</evidence>
<dbReference type="InterPro" id="IPR008979">
    <property type="entry name" value="Galactose-bd-like_sf"/>
</dbReference>
<organism evidence="2 3">
    <name type="scientific">Tritrichomonas musculus</name>
    <dbReference type="NCBI Taxonomy" id="1915356"/>
    <lineage>
        <taxon>Eukaryota</taxon>
        <taxon>Metamonada</taxon>
        <taxon>Parabasalia</taxon>
        <taxon>Tritrichomonadida</taxon>
        <taxon>Tritrichomonadidae</taxon>
        <taxon>Tritrichomonas</taxon>
    </lineage>
</organism>
<comment type="caution">
    <text evidence="2">The sequence shown here is derived from an EMBL/GenBank/DDBJ whole genome shotgun (WGS) entry which is preliminary data.</text>
</comment>
<sequence length="469" mass="55753">MQTQSSHFSISPDSLKNIPFQMYDKDFTFIVNGKRYKTNRIIADALSPLLQQLHYTDKSIDEFVINTKPCNKQMFNDISDKDYFEDFLKLGTFQNIEVDSIRQHLFSEYFYMLKNTNEFFRIQPNYLQGLTEGNAIERLILLTNVISKFGESFFQKTNPINEIISFVSSRFESINKEKIKQLDINIIEQIISNKSLKLIDEDSLLQFILNLYEEDHSYSRLFEYVLFFNVSNKMLEKFINCFDIDDINSIIWKSICYRLRLSKVEYFRNSKRYNDTENNQLFLIKEFSCRKSHEFEGIMKYLTDKTGGNIHDNGTIEITTNSIRNNDEHPKNLVDYQNYNHYHNDNKGDAIVCFDFKDKQIQLTSYSIKSNRNNHPDSFNLRNWAIDVSDDGKNWIDIDNHINDPSLDGQLITFNFVIKKQEIKFHRFVRLRQTGDSWSPSKNPNYFWFYFIEFFGKIKIPAKKSLKDK</sequence>
<accession>A0ABR2JLG1</accession>
<evidence type="ECO:0000259" key="1">
    <source>
        <dbReference type="PROSITE" id="PS50097"/>
    </source>
</evidence>
<dbReference type="PROSITE" id="PS50097">
    <property type="entry name" value="BTB"/>
    <property type="match status" value="1"/>
</dbReference>
<protein>
    <recommendedName>
        <fullName evidence="1">BTB domain-containing protein</fullName>
    </recommendedName>
</protein>
<name>A0ABR2JLG1_9EUKA</name>
<feature type="domain" description="BTB" evidence="1">
    <location>
        <begin position="25"/>
        <end position="100"/>
    </location>
</feature>
<proteinExistence type="predicted"/>
<dbReference type="Proteomes" id="UP001470230">
    <property type="component" value="Unassembled WGS sequence"/>
</dbReference>
<dbReference type="InterPro" id="IPR000210">
    <property type="entry name" value="BTB/POZ_dom"/>
</dbReference>
<gene>
    <name evidence="2" type="ORF">M9Y10_005174</name>
</gene>
<dbReference type="SUPFAM" id="SSF49785">
    <property type="entry name" value="Galactose-binding domain-like"/>
    <property type="match status" value="1"/>
</dbReference>
<dbReference type="EMBL" id="JAPFFF010000011">
    <property type="protein sequence ID" value="KAK8878403.1"/>
    <property type="molecule type" value="Genomic_DNA"/>
</dbReference>
<reference evidence="2 3" key="1">
    <citation type="submission" date="2024-04" db="EMBL/GenBank/DDBJ databases">
        <title>Tritrichomonas musculus Genome.</title>
        <authorList>
            <person name="Alves-Ferreira E."/>
            <person name="Grigg M."/>
            <person name="Lorenzi H."/>
            <person name="Galac M."/>
        </authorList>
    </citation>
    <scope>NUCLEOTIDE SEQUENCE [LARGE SCALE GENOMIC DNA]</scope>
    <source>
        <strain evidence="2 3">EAF2021</strain>
    </source>
</reference>
<dbReference type="Gene3D" id="2.60.120.260">
    <property type="entry name" value="Galactose-binding domain-like"/>
    <property type="match status" value="1"/>
</dbReference>
<evidence type="ECO:0000313" key="2">
    <source>
        <dbReference type="EMBL" id="KAK8878403.1"/>
    </source>
</evidence>
<keyword evidence="3" id="KW-1185">Reference proteome</keyword>